<dbReference type="PATRIC" id="fig|453.4.peg.384"/>
<protein>
    <submittedName>
        <fullName evidence="1">Uncharacterized protein</fullName>
    </submittedName>
</protein>
<evidence type="ECO:0000313" key="1">
    <source>
        <dbReference type="EMBL" id="KTD03759.1"/>
    </source>
</evidence>
<reference evidence="1 3" key="1">
    <citation type="submission" date="2015-11" db="EMBL/GenBank/DDBJ databases">
        <title>Genomic analysis of 38 Legionella species identifies large and diverse effector repertoires.</title>
        <authorList>
            <person name="Burstein D."/>
            <person name="Amaro F."/>
            <person name="Zusman T."/>
            <person name="Lifshitz Z."/>
            <person name="Cohen O."/>
            <person name="Gilbert J.A."/>
            <person name="Pupko T."/>
            <person name="Shuman H.A."/>
            <person name="Segal G."/>
        </authorList>
    </citation>
    <scope>NUCLEOTIDE SEQUENCE [LARGE SCALE GENOMIC DNA]</scope>
    <source>
        <strain evidence="1 3">WO-44C</strain>
    </source>
</reference>
<keyword evidence="3" id="KW-1185">Reference proteome</keyword>
<sequence length="117" mass="13512">MHRVSKLNKLMQLIECSTTCHDFCEIEAKRSGHDKFQTNSKFKPDPIGVASSLLDLSESFVVEREDYFFYKLKKTLPEKEVMNAVFIGFIGKRGEWLPYWKRGSHVDPGNKNFCSAC</sequence>
<evidence type="ECO:0000313" key="4">
    <source>
        <dbReference type="Proteomes" id="UP000251942"/>
    </source>
</evidence>
<dbReference type="EMBL" id="UASS01000001">
    <property type="protein sequence ID" value="SPX59267.1"/>
    <property type="molecule type" value="Genomic_DNA"/>
</dbReference>
<proteinExistence type="predicted"/>
<accession>A0A0W0U7M6</accession>
<organism evidence="1 3">
    <name type="scientific">Legionella feeleii</name>
    <dbReference type="NCBI Taxonomy" id="453"/>
    <lineage>
        <taxon>Bacteria</taxon>
        <taxon>Pseudomonadati</taxon>
        <taxon>Pseudomonadota</taxon>
        <taxon>Gammaproteobacteria</taxon>
        <taxon>Legionellales</taxon>
        <taxon>Legionellaceae</taxon>
        <taxon>Legionella</taxon>
    </lineage>
</organism>
<dbReference type="Proteomes" id="UP000054698">
    <property type="component" value="Unassembled WGS sequence"/>
</dbReference>
<reference evidence="2 4" key="2">
    <citation type="submission" date="2018-06" db="EMBL/GenBank/DDBJ databases">
        <authorList>
            <consortium name="Pathogen Informatics"/>
            <person name="Doyle S."/>
        </authorList>
    </citation>
    <scope>NUCLEOTIDE SEQUENCE [LARGE SCALE GENOMIC DNA]</scope>
    <source>
        <strain evidence="2 4">NCTC12022</strain>
    </source>
</reference>
<dbReference type="Proteomes" id="UP000251942">
    <property type="component" value="Unassembled WGS sequence"/>
</dbReference>
<dbReference type="EMBL" id="LNYB01000013">
    <property type="protein sequence ID" value="KTD03759.1"/>
    <property type="molecule type" value="Genomic_DNA"/>
</dbReference>
<gene>
    <name evidence="1" type="ORF">Lfee_0354</name>
    <name evidence="2" type="ORF">NCTC12022_00088</name>
</gene>
<dbReference type="AlphaFoldDB" id="A0A0W0U7M6"/>
<evidence type="ECO:0000313" key="2">
    <source>
        <dbReference type="EMBL" id="SPX59267.1"/>
    </source>
</evidence>
<evidence type="ECO:0000313" key="3">
    <source>
        <dbReference type="Proteomes" id="UP000054698"/>
    </source>
</evidence>
<name>A0A0W0U7M6_9GAMM</name>